<dbReference type="AlphaFoldDB" id="A0AAW0I9X0"/>
<protein>
    <submittedName>
        <fullName evidence="2">Uncharacterized protein</fullName>
    </submittedName>
</protein>
<dbReference type="EMBL" id="JBBHLL010000182">
    <property type="protein sequence ID" value="KAK7811042.1"/>
    <property type="molecule type" value="Genomic_DNA"/>
</dbReference>
<proteinExistence type="predicted"/>
<name>A0AAW0I9X0_MYOGA</name>
<dbReference type="Proteomes" id="UP001488838">
    <property type="component" value="Unassembled WGS sequence"/>
</dbReference>
<feature type="region of interest" description="Disordered" evidence="1">
    <location>
        <begin position="1"/>
        <end position="39"/>
    </location>
</feature>
<evidence type="ECO:0000256" key="1">
    <source>
        <dbReference type="SAM" id="MobiDB-lite"/>
    </source>
</evidence>
<gene>
    <name evidence="2" type="ORF">U0070_010201</name>
</gene>
<evidence type="ECO:0000313" key="3">
    <source>
        <dbReference type="Proteomes" id="UP001488838"/>
    </source>
</evidence>
<sequence length="125" mass="13743">MKARPYEGQFLGNSSREDPSSPYGKKRQNSTEQGVRSGRNVASAMSEFTVVSRPCAVSEGLFELNLPLSGCQGAIATPEFHGFSLKYEEAMPTQLLYSVSVRIMVLITAVEKCNTKVTSFNRRVS</sequence>
<evidence type="ECO:0000313" key="2">
    <source>
        <dbReference type="EMBL" id="KAK7811042.1"/>
    </source>
</evidence>
<accession>A0AAW0I9X0</accession>
<comment type="caution">
    <text evidence="2">The sequence shown here is derived from an EMBL/GenBank/DDBJ whole genome shotgun (WGS) entry which is preliminary data.</text>
</comment>
<keyword evidence="3" id="KW-1185">Reference proteome</keyword>
<reference evidence="2 3" key="1">
    <citation type="journal article" date="2023" name="bioRxiv">
        <title>Conserved and derived expression patterns and positive selection on dental genes reveal complex evolutionary context of ever-growing rodent molars.</title>
        <authorList>
            <person name="Calamari Z.T."/>
            <person name="Song A."/>
            <person name="Cohen E."/>
            <person name="Akter M."/>
            <person name="Roy R.D."/>
            <person name="Hallikas O."/>
            <person name="Christensen M.M."/>
            <person name="Li P."/>
            <person name="Marangoni P."/>
            <person name="Jernvall J."/>
            <person name="Klein O.D."/>
        </authorList>
    </citation>
    <scope>NUCLEOTIDE SEQUENCE [LARGE SCALE GENOMIC DNA]</scope>
    <source>
        <strain evidence="2">V071</strain>
    </source>
</reference>
<organism evidence="2 3">
    <name type="scientific">Myodes glareolus</name>
    <name type="common">Bank vole</name>
    <name type="synonym">Clethrionomys glareolus</name>
    <dbReference type="NCBI Taxonomy" id="447135"/>
    <lineage>
        <taxon>Eukaryota</taxon>
        <taxon>Metazoa</taxon>
        <taxon>Chordata</taxon>
        <taxon>Craniata</taxon>
        <taxon>Vertebrata</taxon>
        <taxon>Euteleostomi</taxon>
        <taxon>Mammalia</taxon>
        <taxon>Eutheria</taxon>
        <taxon>Euarchontoglires</taxon>
        <taxon>Glires</taxon>
        <taxon>Rodentia</taxon>
        <taxon>Myomorpha</taxon>
        <taxon>Muroidea</taxon>
        <taxon>Cricetidae</taxon>
        <taxon>Arvicolinae</taxon>
        <taxon>Myodes</taxon>
    </lineage>
</organism>